<evidence type="ECO:0000256" key="6">
    <source>
        <dbReference type="ARBA" id="ARBA00022679"/>
    </source>
</evidence>
<evidence type="ECO:0000256" key="4">
    <source>
        <dbReference type="ARBA" id="ARBA00012702"/>
    </source>
</evidence>
<dbReference type="Pfam" id="PF01239">
    <property type="entry name" value="PPTA"/>
    <property type="match status" value="2"/>
</dbReference>
<dbReference type="SUPFAM" id="SSF48439">
    <property type="entry name" value="Protein prenylyltransferase"/>
    <property type="match status" value="1"/>
</dbReference>
<dbReference type="Proteomes" id="UP001214415">
    <property type="component" value="Chromosome 4"/>
</dbReference>
<evidence type="ECO:0000256" key="3">
    <source>
        <dbReference type="ARBA" id="ARBA00012700"/>
    </source>
</evidence>
<dbReference type="GO" id="GO:0004662">
    <property type="term" value="F:CAAX-protein geranylgeranyltransferase activity"/>
    <property type="evidence" value="ECO:0007669"/>
    <property type="project" value="UniProtKB-EC"/>
</dbReference>
<keyword evidence="5" id="KW-0637">Prenyltransferase</keyword>
<dbReference type="PROSITE" id="PS51147">
    <property type="entry name" value="PFTA"/>
    <property type="match status" value="2"/>
</dbReference>
<dbReference type="GO" id="GO:0005965">
    <property type="term" value="C:protein farnesyltransferase complex"/>
    <property type="evidence" value="ECO:0007669"/>
    <property type="project" value="TreeGrafter"/>
</dbReference>
<dbReference type="GO" id="GO:0004660">
    <property type="term" value="F:protein farnesyltransferase activity"/>
    <property type="evidence" value="ECO:0007669"/>
    <property type="project" value="UniProtKB-EC"/>
</dbReference>
<evidence type="ECO:0000256" key="8">
    <source>
        <dbReference type="ARBA" id="ARBA00022842"/>
    </source>
</evidence>
<dbReference type="EC" id="2.5.1.58" evidence="4"/>
<evidence type="ECO:0000256" key="5">
    <source>
        <dbReference type="ARBA" id="ARBA00022602"/>
    </source>
</evidence>
<keyword evidence="8" id="KW-0460">Magnesium</keyword>
<evidence type="ECO:0000313" key="15">
    <source>
        <dbReference type="Proteomes" id="UP001214415"/>
    </source>
</evidence>
<dbReference type="EMBL" id="CP119903">
    <property type="protein sequence ID" value="WFD23809.1"/>
    <property type="molecule type" value="Genomic_DNA"/>
</dbReference>
<evidence type="ECO:0000256" key="2">
    <source>
        <dbReference type="ARBA" id="ARBA00006734"/>
    </source>
</evidence>
<proteinExistence type="inferred from homology"/>
<dbReference type="Gene3D" id="1.25.40.120">
    <property type="entry name" value="Protein prenylyltransferase"/>
    <property type="match status" value="2"/>
</dbReference>
<keyword evidence="7" id="KW-0677">Repeat</keyword>
<dbReference type="InterPro" id="IPR002088">
    <property type="entry name" value="Prenyl_trans_a"/>
</dbReference>
<comment type="similarity">
    <text evidence="2">Belongs to the protein prenyltransferase subunit alpha family.</text>
</comment>
<evidence type="ECO:0000256" key="13">
    <source>
        <dbReference type="ARBA" id="ARBA00043219"/>
    </source>
</evidence>
<evidence type="ECO:0000256" key="7">
    <source>
        <dbReference type="ARBA" id="ARBA00022737"/>
    </source>
</evidence>
<reference evidence="14" key="1">
    <citation type="submission" date="2023-03" db="EMBL/GenBank/DDBJ databases">
        <title>Mating type loci evolution in Malassezia.</title>
        <authorList>
            <person name="Coelho M.A."/>
        </authorList>
    </citation>
    <scope>NUCLEOTIDE SEQUENCE</scope>
    <source>
        <strain evidence="14">CBS 12830</strain>
    </source>
</reference>
<evidence type="ECO:0000256" key="10">
    <source>
        <dbReference type="ARBA" id="ARBA00041392"/>
    </source>
</evidence>
<keyword evidence="6 14" id="KW-0808">Transferase</keyword>
<evidence type="ECO:0000256" key="11">
    <source>
        <dbReference type="ARBA" id="ARBA00042436"/>
    </source>
</evidence>
<name>A0AAF0EEG5_9BASI</name>
<dbReference type="AlphaFoldDB" id="A0AAF0EEG5"/>
<dbReference type="PANTHER" id="PTHR11129">
    <property type="entry name" value="PROTEIN FARNESYLTRANSFERASE ALPHA SUBUNIT/RAB GERANYLGERANYL TRANSFERASE ALPHA SUBUNIT"/>
    <property type="match status" value="1"/>
</dbReference>
<evidence type="ECO:0000256" key="9">
    <source>
        <dbReference type="ARBA" id="ARBA00040965"/>
    </source>
</evidence>
<accession>A0AAF0EEG5</accession>
<protein>
    <recommendedName>
        <fullName evidence="9">Protein farnesyltransferase/geranylgeranyltransferase type-1 subunit alpha</fullName>
        <ecNumber evidence="4">2.5.1.58</ecNumber>
        <ecNumber evidence="3">2.5.1.59</ecNumber>
    </recommendedName>
    <alternativeName>
        <fullName evidence="12">CAAX farnesyltransferase subunit alpha</fullName>
    </alternativeName>
    <alternativeName>
        <fullName evidence="11">FTase-alpha</fullName>
    </alternativeName>
    <alternativeName>
        <fullName evidence="10">Ras proteins prenyltransferase subunit alpha</fullName>
    </alternativeName>
    <alternativeName>
        <fullName evidence="13">Type I protein geranyl-geranyltransferase subunit alpha</fullName>
    </alternativeName>
</protein>
<sequence>MVALKEIPATDSDLSDDMCELDPVMGLFRALKNLHNGEVEVSERALLLTKHLVEINPSNYTIWQYRASVLMKLAEASQDDTVLREEISFLNDFARENMKNYQTLRDNEIAYALDMLALAPNNASAWNYLRGPMSQIESSVAEFLRIRDHAYAVHHPEEEQTNQTCTYALEWLFDACLESIQDADDSRRRDAEMMHLLYWN</sequence>
<comment type="cofactor">
    <cofactor evidence="1">
        <name>Mg(2+)</name>
        <dbReference type="ChEBI" id="CHEBI:18420"/>
    </cofactor>
</comment>
<evidence type="ECO:0000256" key="12">
    <source>
        <dbReference type="ARBA" id="ARBA00043086"/>
    </source>
</evidence>
<keyword evidence="15" id="KW-1185">Reference proteome</keyword>
<evidence type="ECO:0000313" key="14">
    <source>
        <dbReference type="EMBL" id="WFD23809.1"/>
    </source>
</evidence>
<organism evidence="14 15">
    <name type="scientific">Malassezia equina</name>
    <dbReference type="NCBI Taxonomy" id="1381935"/>
    <lineage>
        <taxon>Eukaryota</taxon>
        <taxon>Fungi</taxon>
        <taxon>Dikarya</taxon>
        <taxon>Basidiomycota</taxon>
        <taxon>Ustilaginomycotina</taxon>
        <taxon>Malasseziomycetes</taxon>
        <taxon>Malasseziales</taxon>
        <taxon>Malasseziaceae</taxon>
        <taxon>Malassezia</taxon>
    </lineage>
</organism>
<gene>
    <name evidence="14" type="primary">RAM2</name>
    <name evidence="14" type="ORF">MEQU1_002503</name>
</gene>
<dbReference type="EC" id="2.5.1.59" evidence="3"/>
<dbReference type="PANTHER" id="PTHR11129:SF1">
    <property type="entry name" value="PROTEIN FARNESYLTRANSFERASE_GERANYLGERANYLTRANSFERASE TYPE-1 SUBUNIT ALPHA"/>
    <property type="match status" value="1"/>
</dbReference>
<evidence type="ECO:0000256" key="1">
    <source>
        <dbReference type="ARBA" id="ARBA00001946"/>
    </source>
</evidence>
<dbReference type="GO" id="GO:0005953">
    <property type="term" value="C:CAAX-protein geranylgeranyltransferase complex"/>
    <property type="evidence" value="ECO:0007669"/>
    <property type="project" value="TreeGrafter"/>
</dbReference>